<keyword evidence="1" id="KW-0812">Transmembrane</keyword>
<organism evidence="2">
    <name type="scientific">mine drainage metagenome</name>
    <dbReference type="NCBI Taxonomy" id="410659"/>
    <lineage>
        <taxon>unclassified sequences</taxon>
        <taxon>metagenomes</taxon>
        <taxon>ecological metagenomes</taxon>
    </lineage>
</organism>
<proteinExistence type="predicted"/>
<feature type="transmembrane region" description="Helical" evidence="1">
    <location>
        <begin position="21"/>
        <end position="42"/>
    </location>
</feature>
<name>A0A1J5RL82_9ZZZZ</name>
<reference evidence="2" key="1">
    <citation type="submission" date="2016-10" db="EMBL/GenBank/DDBJ databases">
        <title>Sequence of Gallionella enrichment culture.</title>
        <authorList>
            <person name="Poehlein A."/>
            <person name="Muehling M."/>
            <person name="Daniel R."/>
        </authorList>
    </citation>
    <scope>NUCLEOTIDE SEQUENCE</scope>
</reference>
<evidence type="ECO:0000313" key="2">
    <source>
        <dbReference type="EMBL" id="OIQ92868.1"/>
    </source>
</evidence>
<comment type="caution">
    <text evidence="2">The sequence shown here is derived from an EMBL/GenBank/DDBJ whole genome shotgun (WGS) entry which is preliminary data.</text>
</comment>
<keyword evidence="1" id="KW-0472">Membrane</keyword>
<accession>A0A1J5RL82</accession>
<protein>
    <submittedName>
        <fullName evidence="2">Uncharacterized protein</fullName>
    </submittedName>
</protein>
<feature type="transmembrane region" description="Helical" evidence="1">
    <location>
        <begin position="62"/>
        <end position="83"/>
    </location>
</feature>
<dbReference type="EMBL" id="MLJW01000220">
    <property type="protein sequence ID" value="OIQ92868.1"/>
    <property type="molecule type" value="Genomic_DNA"/>
</dbReference>
<evidence type="ECO:0000256" key="1">
    <source>
        <dbReference type="SAM" id="Phobius"/>
    </source>
</evidence>
<dbReference type="AlphaFoldDB" id="A0A1J5RL82"/>
<sequence length="186" mass="21670">MDSSNSFEVIIKRNIPFLSKFTYWTWGIIMITLFLFSAIFIPSSHQSSEMKTAYFILAVPKTIQYIIIYLSIGFVAFYILSLITKRHDKAILTFFPENIQIVGKNINRIISISDIVTAYCMDNQSMSGESRQELTIYIEDKNKIETAIRLKYFLQADNFMDRLTSYQGLNLKFYNFNVSPNDINED</sequence>
<gene>
    <name evidence="2" type="ORF">GALL_251630</name>
</gene>
<keyword evidence="1" id="KW-1133">Transmembrane helix</keyword>